<dbReference type="AlphaFoldDB" id="A0A1W6ZT91"/>
<organism evidence="4 5">
    <name type="scientific">Pseudorhodoplanes sinuspersici</name>
    <dbReference type="NCBI Taxonomy" id="1235591"/>
    <lineage>
        <taxon>Bacteria</taxon>
        <taxon>Pseudomonadati</taxon>
        <taxon>Pseudomonadota</taxon>
        <taxon>Alphaproteobacteria</taxon>
        <taxon>Hyphomicrobiales</taxon>
        <taxon>Pseudorhodoplanes</taxon>
    </lineage>
</organism>
<dbReference type="PANTHER" id="PTHR30024">
    <property type="entry name" value="ALIPHATIC SULFONATES-BINDING PROTEIN-RELATED"/>
    <property type="match status" value="1"/>
</dbReference>
<name>A0A1W6ZT91_9HYPH</name>
<dbReference type="RefSeq" id="WP_086089014.1">
    <property type="nucleotide sequence ID" value="NZ_CP021112.1"/>
</dbReference>
<keyword evidence="3" id="KW-0732">Signal</keyword>
<accession>A0A1W6ZT91</accession>
<dbReference type="PANTHER" id="PTHR30024:SF47">
    <property type="entry name" value="TAURINE-BINDING PERIPLASMIC PROTEIN"/>
    <property type="match status" value="1"/>
</dbReference>
<reference evidence="4 5" key="1">
    <citation type="submission" date="2017-05" db="EMBL/GenBank/DDBJ databases">
        <title>Full genome sequence of Pseudorhodoplanes sinuspersici.</title>
        <authorList>
            <person name="Dastgheib S.M.M."/>
            <person name="Shavandi M."/>
            <person name="Tirandaz H."/>
        </authorList>
    </citation>
    <scope>NUCLEOTIDE SEQUENCE [LARGE SCALE GENOMIC DNA]</scope>
    <source>
        <strain evidence="4 5">RIPI110</strain>
    </source>
</reference>
<dbReference type="Proteomes" id="UP000194137">
    <property type="component" value="Chromosome"/>
</dbReference>
<dbReference type="Pfam" id="PF09084">
    <property type="entry name" value="NMT1"/>
    <property type="match status" value="1"/>
</dbReference>
<dbReference type="KEGG" id="psin:CAK95_17190"/>
<dbReference type="InterPro" id="IPR015168">
    <property type="entry name" value="SsuA/THI5"/>
</dbReference>
<protein>
    <submittedName>
        <fullName evidence="4">Uncharacterized protein</fullName>
    </submittedName>
</protein>
<dbReference type="EMBL" id="CP021112">
    <property type="protein sequence ID" value="ARQ00619.1"/>
    <property type="molecule type" value="Genomic_DNA"/>
</dbReference>
<proteinExistence type="inferred from homology"/>
<sequence length="320" mass="34261">MIRMVTAAAALAVQVVCMSGAFAADTLKVAIGQIDAWANMAPTLGMKAGIFQKHGIVLENFGTQGAGETLQAVISGSADIGIGVGTSGAMRAFVKGAPIRVISSSYTGVQDQFWYVPANSPIKSMADATDKNTMSYSTNGSTSHNIALGFVKQLGVKAKPTATGGPPATLTMTMSGQIDIGWAVVPFALTEVQEGKIRIIARGNDVPSLKDQTVRVQIVNANALKAKKDVFIRFMRAYREALDWMYTSPDAVRMYAEIIKKPESLVILQRDQFNPKEAMSPDRLSDLDGVMKDAVDVKFLDAPLTKEQLNELFQIPPAGS</sequence>
<evidence type="ECO:0000256" key="2">
    <source>
        <dbReference type="ARBA" id="ARBA00010742"/>
    </source>
</evidence>
<evidence type="ECO:0000313" key="5">
    <source>
        <dbReference type="Proteomes" id="UP000194137"/>
    </source>
</evidence>
<dbReference type="Gene3D" id="3.40.190.10">
    <property type="entry name" value="Periplasmic binding protein-like II"/>
    <property type="match status" value="2"/>
</dbReference>
<evidence type="ECO:0000256" key="1">
    <source>
        <dbReference type="ARBA" id="ARBA00004418"/>
    </source>
</evidence>
<dbReference type="SUPFAM" id="SSF53850">
    <property type="entry name" value="Periplasmic binding protein-like II"/>
    <property type="match status" value="1"/>
</dbReference>
<evidence type="ECO:0000313" key="4">
    <source>
        <dbReference type="EMBL" id="ARQ00619.1"/>
    </source>
</evidence>
<evidence type="ECO:0000256" key="3">
    <source>
        <dbReference type="ARBA" id="ARBA00022729"/>
    </source>
</evidence>
<gene>
    <name evidence="4" type="ORF">CAK95_17190</name>
</gene>
<comment type="subcellular location">
    <subcellularLocation>
        <location evidence="1">Periplasm</location>
    </subcellularLocation>
</comment>
<dbReference type="STRING" id="1235591.CAK95_17190"/>
<dbReference type="OrthoDB" id="7374754at2"/>
<dbReference type="GO" id="GO:0042597">
    <property type="term" value="C:periplasmic space"/>
    <property type="evidence" value="ECO:0007669"/>
    <property type="project" value="UniProtKB-SubCell"/>
</dbReference>
<comment type="similarity">
    <text evidence="2">Belongs to the bacterial solute-binding protein SsuA/TauA family.</text>
</comment>
<keyword evidence="5" id="KW-1185">Reference proteome</keyword>